<accession>A0ABR8YV62</accession>
<keyword evidence="1" id="KW-1133">Transmembrane helix</keyword>
<dbReference type="Pfam" id="PF14209">
    <property type="entry name" value="DUF4321"/>
    <property type="match status" value="1"/>
</dbReference>
<dbReference type="RefSeq" id="WP_191741036.1">
    <property type="nucleotide sequence ID" value="NZ_JACSQB010000112.1"/>
</dbReference>
<sequence>MKNSERKTREYIFVILLAAISGSFIGEVLSKSIRFLDILGKSYSIGLSEPFLLDLKVIGITFGIHFNINLMSVICVILAIILFRKY</sequence>
<dbReference type="InterPro" id="IPR025470">
    <property type="entry name" value="DUF4321"/>
</dbReference>
<keyword evidence="1" id="KW-0472">Membrane</keyword>
<name>A0ABR8YV62_9CLOT</name>
<evidence type="ECO:0000313" key="3">
    <source>
        <dbReference type="Proteomes" id="UP000627166"/>
    </source>
</evidence>
<evidence type="ECO:0000313" key="2">
    <source>
        <dbReference type="EMBL" id="MBD8048079.1"/>
    </source>
</evidence>
<keyword evidence="3" id="KW-1185">Reference proteome</keyword>
<feature type="transmembrane region" description="Helical" evidence="1">
    <location>
        <begin position="57"/>
        <end position="83"/>
    </location>
</feature>
<reference evidence="2 3" key="1">
    <citation type="submission" date="2020-08" db="EMBL/GenBank/DDBJ databases">
        <title>A Genomic Blueprint of the Chicken Gut Microbiome.</title>
        <authorList>
            <person name="Gilroy R."/>
            <person name="Ravi A."/>
            <person name="Getino M."/>
            <person name="Pursley I."/>
            <person name="Horton D.L."/>
            <person name="Alikhan N.-F."/>
            <person name="Baker D."/>
            <person name="Gharbi K."/>
            <person name="Hall N."/>
            <person name="Watson M."/>
            <person name="Adriaenssens E.M."/>
            <person name="Foster-Nyarko E."/>
            <person name="Jarju S."/>
            <person name="Secka A."/>
            <person name="Antonio M."/>
            <person name="Oren A."/>
            <person name="Chaudhuri R."/>
            <person name="La Ragione R.M."/>
            <person name="Hildebrand F."/>
            <person name="Pallen M.J."/>
        </authorList>
    </citation>
    <scope>NUCLEOTIDE SEQUENCE [LARGE SCALE GENOMIC DNA]</scope>
    <source>
        <strain evidence="2 3">N37</strain>
    </source>
</reference>
<keyword evidence="1" id="KW-0812">Transmembrane</keyword>
<organism evidence="2 3">
    <name type="scientific">Clostridium faecium</name>
    <dbReference type="NCBI Taxonomy" id="2762223"/>
    <lineage>
        <taxon>Bacteria</taxon>
        <taxon>Bacillati</taxon>
        <taxon>Bacillota</taxon>
        <taxon>Clostridia</taxon>
        <taxon>Eubacteriales</taxon>
        <taxon>Clostridiaceae</taxon>
        <taxon>Clostridium</taxon>
    </lineage>
</organism>
<dbReference type="Proteomes" id="UP000627166">
    <property type="component" value="Unassembled WGS sequence"/>
</dbReference>
<protein>
    <submittedName>
        <fullName evidence="2">DUF4321 domain-containing protein</fullName>
    </submittedName>
</protein>
<proteinExistence type="predicted"/>
<gene>
    <name evidence="2" type="ORF">H9637_13715</name>
</gene>
<dbReference type="EMBL" id="JACSQB010000112">
    <property type="protein sequence ID" value="MBD8048079.1"/>
    <property type="molecule type" value="Genomic_DNA"/>
</dbReference>
<evidence type="ECO:0000256" key="1">
    <source>
        <dbReference type="SAM" id="Phobius"/>
    </source>
</evidence>
<feature type="transmembrane region" description="Helical" evidence="1">
    <location>
        <begin position="12"/>
        <end position="29"/>
    </location>
</feature>
<comment type="caution">
    <text evidence="2">The sequence shown here is derived from an EMBL/GenBank/DDBJ whole genome shotgun (WGS) entry which is preliminary data.</text>
</comment>